<gene>
    <name evidence="3" type="primary">adrA</name>
    <name evidence="3" type="ORF">WY13_01658</name>
</gene>
<dbReference type="GO" id="GO:0043709">
    <property type="term" value="P:cell adhesion involved in single-species biofilm formation"/>
    <property type="evidence" value="ECO:0007669"/>
    <property type="project" value="TreeGrafter"/>
</dbReference>
<dbReference type="PATRIC" id="fig|1538.10.peg.2101"/>
<dbReference type="NCBIfam" id="TIGR00254">
    <property type="entry name" value="GGDEF"/>
    <property type="match status" value="1"/>
</dbReference>
<feature type="transmembrane region" description="Helical" evidence="1">
    <location>
        <begin position="197"/>
        <end position="218"/>
    </location>
</feature>
<dbReference type="EC" id="2.7.7.65" evidence="3"/>
<reference evidence="3 4" key="1">
    <citation type="journal article" date="2015" name="Biotechnol. Bioeng.">
        <title>Genome sequence and phenotypic characterization of Caulobacter segnis.</title>
        <authorList>
            <person name="Patel S."/>
            <person name="Fletcher B."/>
            <person name="Scott D.C."/>
            <person name="Ely B."/>
        </authorList>
    </citation>
    <scope>NUCLEOTIDE SEQUENCE [LARGE SCALE GENOMIC DNA]</scope>
    <source>
        <strain evidence="3 4">ERI-2</strain>
    </source>
</reference>
<dbReference type="GO" id="GO:0052621">
    <property type="term" value="F:diguanylate cyclase activity"/>
    <property type="evidence" value="ECO:0007669"/>
    <property type="project" value="UniProtKB-EC"/>
</dbReference>
<dbReference type="SMART" id="SM00267">
    <property type="entry name" value="GGDEF"/>
    <property type="match status" value="1"/>
</dbReference>
<dbReference type="InterPro" id="IPR033425">
    <property type="entry name" value="MASE3"/>
</dbReference>
<dbReference type="PANTHER" id="PTHR45138">
    <property type="entry name" value="REGULATORY COMPONENTS OF SENSORY TRANSDUCTION SYSTEM"/>
    <property type="match status" value="1"/>
</dbReference>
<dbReference type="PANTHER" id="PTHR45138:SF23">
    <property type="entry name" value="SIGNALING PROTEIN"/>
    <property type="match status" value="1"/>
</dbReference>
<dbReference type="InterPro" id="IPR029787">
    <property type="entry name" value="Nucleotide_cyclase"/>
</dbReference>
<dbReference type="PROSITE" id="PS50887">
    <property type="entry name" value="GGDEF"/>
    <property type="match status" value="1"/>
</dbReference>
<dbReference type="CDD" id="cd01949">
    <property type="entry name" value="GGDEF"/>
    <property type="match status" value="1"/>
</dbReference>
<protein>
    <submittedName>
        <fullName evidence="3">Putative diguanylate cyclase AdrA</fullName>
        <ecNumber evidence="3">2.7.7.65</ecNumber>
    </submittedName>
</protein>
<keyword evidence="1" id="KW-0812">Transmembrane</keyword>
<proteinExistence type="predicted"/>
<feature type="transmembrane region" description="Helical" evidence="1">
    <location>
        <begin position="7"/>
        <end position="24"/>
    </location>
</feature>
<feature type="transmembrane region" description="Helical" evidence="1">
    <location>
        <begin position="104"/>
        <end position="123"/>
    </location>
</feature>
<dbReference type="InterPro" id="IPR000160">
    <property type="entry name" value="GGDEF_dom"/>
</dbReference>
<organism evidence="3 4">
    <name type="scientific">Clostridium ljungdahlii</name>
    <dbReference type="NCBI Taxonomy" id="1538"/>
    <lineage>
        <taxon>Bacteria</taxon>
        <taxon>Bacillati</taxon>
        <taxon>Bacillota</taxon>
        <taxon>Clostridia</taxon>
        <taxon>Eubacteriales</taxon>
        <taxon>Clostridiaceae</taxon>
        <taxon>Clostridium</taxon>
    </lineage>
</organism>
<evidence type="ECO:0000313" key="4">
    <source>
        <dbReference type="Proteomes" id="UP000077407"/>
    </source>
</evidence>
<dbReference type="GO" id="GO:1902201">
    <property type="term" value="P:negative regulation of bacterial-type flagellum-dependent cell motility"/>
    <property type="evidence" value="ECO:0007669"/>
    <property type="project" value="TreeGrafter"/>
</dbReference>
<dbReference type="Pfam" id="PF17159">
    <property type="entry name" value="MASE3"/>
    <property type="match status" value="1"/>
</dbReference>
<dbReference type="FunFam" id="3.30.70.270:FF:000001">
    <property type="entry name" value="Diguanylate cyclase domain protein"/>
    <property type="match status" value="1"/>
</dbReference>
<evidence type="ECO:0000259" key="2">
    <source>
        <dbReference type="PROSITE" id="PS50887"/>
    </source>
</evidence>
<dbReference type="Gene3D" id="3.30.70.270">
    <property type="match status" value="1"/>
</dbReference>
<keyword evidence="3" id="KW-0808">Transferase</keyword>
<dbReference type="Pfam" id="PF00990">
    <property type="entry name" value="GGDEF"/>
    <property type="match status" value="1"/>
</dbReference>
<feature type="transmembrane region" description="Helical" evidence="1">
    <location>
        <begin position="130"/>
        <end position="149"/>
    </location>
</feature>
<comment type="caution">
    <text evidence="3">The sequence shown here is derived from an EMBL/GenBank/DDBJ whole genome shotgun (WGS) entry which is preliminary data.</text>
</comment>
<dbReference type="GO" id="GO:0005886">
    <property type="term" value="C:plasma membrane"/>
    <property type="evidence" value="ECO:0007669"/>
    <property type="project" value="TreeGrafter"/>
</dbReference>
<dbReference type="InterPro" id="IPR050469">
    <property type="entry name" value="Diguanylate_Cyclase"/>
</dbReference>
<dbReference type="EMBL" id="LITT01000013">
    <property type="protein sequence ID" value="OAA90068.1"/>
    <property type="molecule type" value="Genomic_DNA"/>
</dbReference>
<dbReference type="RefSeq" id="WP_063555170.1">
    <property type="nucleotide sequence ID" value="NZ_LITT01000013.1"/>
</dbReference>
<dbReference type="Proteomes" id="UP000077407">
    <property type="component" value="Unassembled WGS sequence"/>
</dbReference>
<feature type="domain" description="GGDEF" evidence="2">
    <location>
        <begin position="300"/>
        <end position="429"/>
    </location>
</feature>
<evidence type="ECO:0000313" key="3">
    <source>
        <dbReference type="EMBL" id="OAA90068.1"/>
    </source>
</evidence>
<feature type="transmembrane region" description="Helical" evidence="1">
    <location>
        <begin position="64"/>
        <end position="84"/>
    </location>
</feature>
<feature type="transmembrane region" description="Helical" evidence="1">
    <location>
        <begin position="230"/>
        <end position="249"/>
    </location>
</feature>
<dbReference type="OrthoDB" id="9805474at2"/>
<keyword evidence="1" id="KW-1133">Transmembrane helix</keyword>
<dbReference type="AlphaFoldDB" id="A0A168R5F9"/>
<keyword evidence="1" id="KW-0472">Membrane</keyword>
<feature type="transmembrane region" description="Helical" evidence="1">
    <location>
        <begin position="30"/>
        <end position="52"/>
    </location>
</feature>
<name>A0A168R5F9_9CLOT</name>
<keyword evidence="3" id="KW-0548">Nucleotidyltransferase</keyword>
<feature type="transmembrane region" description="Helical" evidence="1">
    <location>
        <begin position="169"/>
        <end position="185"/>
    </location>
</feature>
<dbReference type="InterPro" id="IPR043128">
    <property type="entry name" value="Rev_trsase/Diguanyl_cyclase"/>
</dbReference>
<evidence type="ECO:0000256" key="1">
    <source>
        <dbReference type="SAM" id="Phobius"/>
    </source>
</evidence>
<accession>A0A168R5F9</accession>
<sequence>MYKYKNCIFEVIILLIVIAALYMTNLYSYLLFHSLAELFSVIIGFTLFIVAWNSKNFSKKYFDYLVFIGIAYMFVAFLDLLHTLSYNGMNIFRGYNFYANQLWIGARYLESISLLIPFIFIHFKRKLRPYLTFAIYTVVTLSIIASIFYFKVFPICFIQGKGQTPFKIISEYIICGILTIDIILLRKNKNKFDSKVYGYLFGSIIFTIISEFEFTLYINNYAFSNLLGHYFKMISFYLIYKAVIITCITQPYNTIFKELTDKENELEKTAATDEMTKLYNRRAGMEFLDKEMKNVLRNKNNLTICFIDVDNLKKTNDTYGHIEGDNLILNVVKLLVSNVRNSDYVCRIGGDEFLIIFPNIIIKEAELIINRIRSDMDKLNAGSSFNYKVDFSYGFAEYNNVKKVDIDTLIETADNNMYKNKVQKRKITE</sequence>
<dbReference type="SUPFAM" id="SSF55073">
    <property type="entry name" value="Nucleotide cyclase"/>
    <property type="match status" value="1"/>
</dbReference>